<evidence type="ECO:0000313" key="7">
    <source>
        <dbReference type="Proteomes" id="UP000823046"/>
    </source>
</evidence>
<protein>
    <recommendedName>
        <fullName evidence="1">Calmodulin</fullName>
    </recommendedName>
</protein>
<accession>A0ABQ7J8P4</accession>
<evidence type="ECO:0000256" key="3">
    <source>
        <dbReference type="ARBA" id="ARBA00022737"/>
    </source>
</evidence>
<keyword evidence="3" id="KW-0677">Repeat</keyword>
<dbReference type="PANTHER" id="PTHR23048">
    <property type="entry name" value="MYOSIN LIGHT CHAIN 1, 3"/>
    <property type="match status" value="1"/>
</dbReference>
<dbReference type="InterPro" id="IPR011992">
    <property type="entry name" value="EF-hand-dom_pair"/>
</dbReference>
<comment type="caution">
    <text evidence="6">The sequence shown here is derived from an EMBL/GenBank/DDBJ whole genome shotgun (WGS) entry which is preliminary data.</text>
</comment>
<evidence type="ECO:0000256" key="2">
    <source>
        <dbReference type="ARBA" id="ARBA00022723"/>
    </source>
</evidence>
<dbReference type="InterPro" id="IPR002048">
    <property type="entry name" value="EF_hand_dom"/>
</dbReference>
<dbReference type="EMBL" id="JADAQX010000411">
    <property type="protein sequence ID" value="KAF8820347.1"/>
    <property type="molecule type" value="Genomic_DNA"/>
</dbReference>
<evidence type="ECO:0000313" key="6">
    <source>
        <dbReference type="EMBL" id="KAF8820347.1"/>
    </source>
</evidence>
<dbReference type="SMART" id="SM00054">
    <property type="entry name" value="EFh"/>
    <property type="match status" value="1"/>
</dbReference>
<sequence length="187" mass="21315">MDATFLSKQRRVELKTAFALFDKNKNGKIDGKQMLYLLKSIGVKIDSRDEKALILEHGERGDFTYEDLLTVGEVVYNDVQIESTVVEALRELHPSTNESIPVKMLRELLLKIGLVNLCALGLGIKLTEKEVDMFLGIECEARNAKEINYGTFVSSPSSRLHYLHVVNQRVWHALHNSHITPWCYLND</sequence>
<evidence type="ECO:0000256" key="1">
    <source>
        <dbReference type="ARBA" id="ARBA00020786"/>
    </source>
</evidence>
<keyword evidence="7" id="KW-1185">Reference proteome</keyword>
<dbReference type="Proteomes" id="UP000823046">
    <property type="component" value="Unassembled WGS sequence"/>
</dbReference>
<evidence type="ECO:0000259" key="5">
    <source>
        <dbReference type="PROSITE" id="PS50222"/>
    </source>
</evidence>
<gene>
    <name evidence="6" type="ORF">IE077_000514</name>
</gene>
<dbReference type="Gene3D" id="1.10.238.10">
    <property type="entry name" value="EF-hand"/>
    <property type="match status" value="1"/>
</dbReference>
<keyword evidence="2" id="KW-0479">Metal-binding</keyword>
<reference evidence="6 7" key="1">
    <citation type="journal article" date="2020" name="bioRxiv">
        <title>Metabolic contributions of an alphaproteobacterial endosymbiont in the apicomplexan Cardiosporidium cionae.</title>
        <authorList>
            <person name="Hunter E.S."/>
            <person name="Paight C.J."/>
            <person name="Lane C.E."/>
        </authorList>
    </citation>
    <scope>NUCLEOTIDE SEQUENCE [LARGE SCALE GENOMIC DNA]</scope>
    <source>
        <strain evidence="6">ESH_2018</strain>
    </source>
</reference>
<dbReference type="InterPro" id="IPR050230">
    <property type="entry name" value="CALM/Myosin/TropC-like"/>
</dbReference>
<dbReference type="PROSITE" id="PS50222">
    <property type="entry name" value="EF_HAND_2"/>
    <property type="match status" value="1"/>
</dbReference>
<evidence type="ECO:0000256" key="4">
    <source>
        <dbReference type="ARBA" id="ARBA00022990"/>
    </source>
</evidence>
<dbReference type="SUPFAM" id="SSF47473">
    <property type="entry name" value="EF-hand"/>
    <property type="match status" value="1"/>
</dbReference>
<feature type="domain" description="EF-hand" evidence="5">
    <location>
        <begin position="9"/>
        <end position="44"/>
    </location>
</feature>
<keyword evidence="4" id="KW-0007">Acetylation</keyword>
<name>A0ABQ7J8P4_9APIC</name>
<dbReference type="Pfam" id="PF13405">
    <property type="entry name" value="EF-hand_6"/>
    <property type="match status" value="1"/>
</dbReference>
<dbReference type="PANTHER" id="PTHR23048:SF0">
    <property type="entry name" value="CALMODULIN LIKE 3"/>
    <property type="match status" value="1"/>
</dbReference>
<organism evidence="6 7">
    <name type="scientific">Cardiosporidium cionae</name>
    <dbReference type="NCBI Taxonomy" id="476202"/>
    <lineage>
        <taxon>Eukaryota</taxon>
        <taxon>Sar</taxon>
        <taxon>Alveolata</taxon>
        <taxon>Apicomplexa</taxon>
        <taxon>Aconoidasida</taxon>
        <taxon>Nephromycida</taxon>
        <taxon>Cardiosporidium</taxon>
    </lineage>
</organism>
<proteinExistence type="predicted"/>